<feature type="domain" description="C2H2-type" evidence="9">
    <location>
        <begin position="288"/>
        <end position="315"/>
    </location>
</feature>
<evidence type="ECO:0000256" key="1">
    <source>
        <dbReference type="ARBA" id="ARBA00004123"/>
    </source>
</evidence>
<keyword evidence="7" id="KW-0539">Nucleus</keyword>
<dbReference type="GO" id="GO:0008270">
    <property type="term" value="F:zinc ion binding"/>
    <property type="evidence" value="ECO:0007669"/>
    <property type="project" value="UniProtKB-KW"/>
</dbReference>
<keyword evidence="3" id="KW-0677">Repeat</keyword>
<dbReference type="FunFam" id="3.30.160.60:FF:001498">
    <property type="entry name" value="Zinc finger protein 404"/>
    <property type="match status" value="1"/>
</dbReference>
<dbReference type="GO" id="GO:0003677">
    <property type="term" value="F:DNA binding"/>
    <property type="evidence" value="ECO:0007669"/>
    <property type="project" value="UniProtKB-KW"/>
</dbReference>
<accession>A0A2S2P5W1</accession>
<feature type="domain" description="C2H2-type" evidence="9">
    <location>
        <begin position="260"/>
        <end position="287"/>
    </location>
</feature>
<dbReference type="InterPro" id="IPR036236">
    <property type="entry name" value="Znf_C2H2_sf"/>
</dbReference>
<name>A0A2S2P5W1_SCHGA</name>
<evidence type="ECO:0000256" key="6">
    <source>
        <dbReference type="ARBA" id="ARBA00023125"/>
    </source>
</evidence>
<proteinExistence type="predicted"/>
<keyword evidence="5" id="KW-0862">Zinc</keyword>
<evidence type="ECO:0000259" key="9">
    <source>
        <dbReference type="PROSITE" id="PS50157"/>
    </source>
</evidence>
<protein>
    <submittedName>
        <fullName evidence="10">Zinc finger protein</fullName>
    </submittedName>
</protein>
<dbReference type="PANTHER" id="PTHR24394">
    <property type="entry name" value="ZINC FINGER PROTEIN"/>
    <property type="match status" value="1"/>
</dbReference>
<evidence type="ECO:0000256" key="3">
    <source>
        <dbReference type="ARBA" id="ARBA00022737"/>
    </source>
</evidence>
<feature type="domain" description="C2H2-type" evidence="9">
    <location>
        <begin position="204"/>
        <end position="231"/>
    </location>
</feature>
<dbReference type="EMBL" id="GGMR01012262">
    <property type="protein sequence ID" value="MBY24881.1"/>
    <property type="molecule type" value="Transcribed_RNA"/>
</dbReference>
<dbReference type="PANTHER" id="PTHR24394:SF29">
    <property type="entry name" value="MYONEURIN"/>
    <property type="match status" value="1"/>
</dbReference>
<evidence type="ECO:0000256" key="5">
    <source>
        <dbReference type="ARBA" id="ARBA00022833"/>
    </source>
</evidence>
<dbReference type="GO" id="GO:0000981">
    <property type="term" value="F:DNA-binding transcription factor activity, RNA polymerase II-specific"/>
    <property type="evidence" value="ECO:0007669"/>
    <property type="project" value="TreeGrafter"/>
</dbReference>
<evidence type="ECO:0000256" key="4">
    <source>
        <dbReference type="ARBA" id="ARBA00022771"/>
    </source>
</evidence>
<gene>
    <name evidence="10" type="primary">ZNF345_1</name>
    <name evidence="10" type="ORF">g.3781</name>
</gene>
<dbReference type="GO" id="GO:0005634">
    <property type="term" value="C:nucleus"/>
    <property type="evidence" value="ECO:0007669"/>
    <property type="project" value="UniProtKB-SubCell"/>
</dbReference>
<evidence type="ECO:0000313" key="10">
    <source>
        <dbReference type="EMBL" id="MBY24881.1"/>
    </source>
</evidence>
<dbReference type="SUPFAM" id="SSF57667">
    <property type="entry name" value="beta-beta-alpha zinc fingers"/>
    <property type="match status" value="3"/>
</dbReference>
<evidence type="ECO:0000256" key="2">
    <source>
        <dbReference type="ARBA" id="ARBA00022723"/>
    </source>
</evidence>
<dbReference type="InterPro" id="IPR013087">
    <property type="entry name" value="Znf_C2H2_type"/>
</dbReference>
<dbReference type="Pfam" id="PF00096">
    <property type="entry name" value="zf-C2H2"/>
    <property type="match status" value="4"/>
</dbReference>
<organism evidence="10">
    <name type="scientific">Schizaphis graminum</name>
    <name type="common">Green bug aphid</name>
    <dbReference type="NCBI Taxonomy" id="13262"/>
    <lineage>
        <taxon>Eukaryota</taxon>
        <taxon>Metazoa</taxon>
        <taxon>Ecdysozoa</taxon>
        <taxon>Arthropoda</taxon>
        <taxon>Hexapoda</taxon>
        <taxon>Insecta</taxon>
        <taxon>Pterygota</taxon>
        <taxon>Neoptera</taxon>
        <taxon>Paraneoptera</taxon>
        <taxon>Hemiptera</taxon>
        <taxon>Sternorrhyncha</taxon>
        <taxon>Aphidomorpha</taxon>
        <taxon>Aphidoidea</taxon>
        <taxon>Aphididae</taxon>
        <taxon>Aphidini</taxon>
        <taxon>Schizaphis</taxon>
    </lineage>
</organism>
<keyword evidence="2" id="KW-0479">Metal-binding</keyword>
<dbReference type="Gene3D" id="3.30.160.60">
    <property type="entry name" value="Classic Zinc Finger"/>
    <property type="match status" value="5"/>
</dbReference>
<dbReference type="FunFam" id="3.30.160.60:FF:000145">
    <property type="entry name" value="Zinc finger protein 574"/>
    <property type="match status" value="1"/>
</dbReference>
<comment type="subcellular location">
    <subcellularLocation>
        <location evidence="1">Nucleus</location>
    </subcellularLocation>
</comment>
<sequence length="315" mass="35273">MANQVKMSSPKKGKGHIRHTTAITITTNNGVMSNAMIKFLCYQSLKVSNANNSSNIQMAQKKITSPKVETSNSTTTMSNTHKIPVVHLQNKSLEASNKNYSRDSQKASRIESKALLERTKCVTDTISNKCIVNNTVVSGNSFRTTTVAMNENNKTMVHNIGDKVGSYVCQMCNKSFKNARSLNKHKKRHKLTENEVQPDVIRPHVCNICGLAFKKGATLTVHYRIHTGQKPFACNVCSDTFTCSANRTVHMRTHTGYRPYVCKFCGFAFNQSHVLTEHVRLHTGERPYECGLCELAFVSSGLLRKHTIRKHNKHA</sequence>
<evidence type="ECO:0000256" key="8">
    <source>
        <dbReference type="PROSITE-ProRule" id="PRU00042"/>
    </source>
</evidence>
<feature type="domain" description="C2H2-type" evidence="9">
    <location>
        <begin position="167"/>
        <end position="194"/>
    </location>
</feature>
<keyword evidence="4 8" id="KW-0863">Zinc-finger</keyword>
<evidence type="ECO:0000256" key="7">
    <source>
        <dbReference type="ARBA" id="ARBA00023242"/>
    </source>
</evidence>
<dbReference type="AlphaFoldDB" id="A0A2S2P5W1"/>
<keyword evidence="6" id="KW-0238">DNA-binding</keyword>
<dbReference type="FunFam" id="3.30.160.60:FF:000875">
    <property type="entry name" value="zinc finger protein 236 isoform X7"/>
    <property type="match status" value="1"/>
</dbReference>
<reference evidence="10" key="1">
    <citation type="submission" date="2018-04" db="EMBL/GenBank/DDBJ databases">
        <title>Transcriptome of Schizaphis graminum biotype I.</title>
        <authorList>
            <person name="Scully E.D."/>
            <person name="Geib S.M."/>
            <person name="Palmer N.A."/>
            <person name="Koch K."/>
            <person name="Bradshaw J."/>
            <person name="Heng-Moss T."/>
            <person name="Sarath G."/>
        </authorList>
    </citation>
    <scope>NUCLEOTIDE SEQUENCE</scope>
</reference>
<dbReference type="PROSITE" id="PS50157">
    <property type="entry name" value="ZINC_FINGER_C2H2_2"/>
    <property type="match status" value="5"/>
</dbReference>
<dbReference type="PROSITE" id="PS00028">
    <property type="entry name" value="ZINC_FINGER_C2H2_1"/>
    <property type="match status" value="5"/>
</dbReference>
<dbReference type="SMART" id="SM00355">
    <property type="entry name" value="ZnF_C2H2"/>
    <property type="match status" value="5"/>
</dbReference>
<feature type="domain" description="C2H2-type" evidence="9">
    <location>
        <begin position="232"/>
        <end position="259"/>
    </location>
</feature>